<dbReference type="AlphaFoldDB" id="A0A3M8W7T8"/>
<keyword evidence="2" id="KW-1185">Reference proteome</keyword>
<proteinExistence type="predicted"/>
<sequence length="94" mass="10920">MNHYGAQMMEFWERERLPEYQEIRNPEEHFTQVGEEIALAVESRARALAGTAPSQEGYLARLKRLNTARFQAEGEVVREYLLQETTTVQPPQEP</sequence>
<comment type="caution">
    <text evidence="1">The sequence shown here is derived from an EMBL/GenBank/DDBJ whole genome shotgun (WGS) entry which is preliminary data.</text>
</comment>
<name>A0A3M8W7T8_9ACTN</name>
<dbReference type="Proteomes" id="UP000275401">
    <property type="component" value="Unassembled WGS sequence"/>
</dbReference>
<evidence type="ECO:0000313" key="2">
    <source>
        <dbReference type="Proteomes" id="UP000275401"/>
    </source>
</evidence>
<dbReference type="EMBL" id="RIBZ01000209">
    <property type="protein sequence ID" value="RNG26126.1"/>
    <property type="molecule type" value="Genomic_DNA"/>
</dbReference>
<dbReference type="RefSeq" id="WP_123100616.1">
    <property type="nucleotide sequence ID" value="NZ_RIBZ01000209.1"/>
</dbReference>
<evidence type="ECO:0000313" key="1">
    <source>
        <dbReference type="EMBL" id="RNG26126.1"/>
    </source>
</evidence>
<gene>
    <name evidence="1" type="ORF">EEJ42_16075</name>
</gene>
<reference evidence="1 2" key="1">
    <citation type="submission" date="2018-11" db="EMBL/GenBank/DDBJ databases">
        <title>The Potential of Streptomyces as Biocontrol Agents against the Tomato grey mould, Botrytis cinerea (Gray mold) Frontiers in Microbiology.</title>
        <authorList>
            <person name="Li D."/>
        </authorList>
    </citation>
    <scope>NUCLEOTIDE SEQUENCE [LARGE SCALE GENOMIC DNA]</scope>
    <source>
        <strain evidence="1 2">NEAU-LD23</strain>
    </source>
</reference>
<protein>
    <submittedName>
        <fullName evidence="1">Uncharacterized protein</fullName>
    </submittedName>
</protein>
<accession>A0A3M8W7T8</accession>
<organism evidence="1 2">
    <name type="scientific">Streptomyces botrytidirepellens</name>
    <dbReference type="NCBI Taxonomy" id="2486417"/>
    <lineage>
        <taxon>Bacteria</taxon>
        <taxon>Bacillati</taxon>
        <taxon>Actinomycetota</taxon>
        <taxon>Actinomycetes</taxon>
        <taxon>Kitasatosporales</taxon>
        <taxon>Streptomycetaceae</taxon>
        <taxon>Streptomyces</taxon>
    </lineage>
</organism>